<dbReference type="PANTHER" id="PTHR30511">
    <property type="entry name" value="ALANINE RACEMASE"/>
    <property type="match status" value="1"/>
</dbReference>
<organism evidence="8 9">
    <name type="scientific">Renibacterium salmoninarum (strain ATCC 33209 / DSM 20767 / JCM 11484 / NBRC 15589 / NCIMB 2235)</name>
    <dbReference type="NCBI Taxonomy" id="288705"/>
    <lineage>
        <taxon>Bacteria</taxon>
        <taxon>Bacillati</taxon>
        <taxon>Actinomycetota</taxon>
        <taxon>Actinomycetes</taxon>
        <taxon>Micrococcales</taxon>
        <taxon>Micrococcaceae</taxon>
        <taxon>Renibacterium</taxon>
    </lineage>
</organism>
<dbReference type="SMR" id="A9WQG7"/>
<evidence type="ECO:0000256" key="5">
    <source>
        <dbReference type="PIRSR" id="PIRSR600821-50"/>
    </source>
</evidence>
<comment type="function">
    <text evidence="4">Catalyzes the interconversion of L-alanine and D-alanine. May also act on other amino acids.</text>
</comment>
<dbReference type="HOGENOM" id="CLU_028393_0_0_11"/>
<dbReference type="KEGG" id="rsa:RSal33209_0874"/>
<dbReference type="InterPro" id="IPR001608">
    <property type="entry name" value="Ala_racemase_N"/>
</dbReference>
<comment type="similarity">
    <text evidence="4">Belongs to the alanine racemase family.</text>
</comment>
<dbReference type="InterPro" id="IPR000821">
    <property type="entry name" value="Ala_racemase"/>
</dbReference>
<dbReference type="InterPro" id="IPR011079">
    <property type="entry name" value="Ala_racemase_C"/>
</dbReference>
<dbReference type="Pfam" id="PF01168">
    <property type="entry name" value="Ala_racemase_N"/>
    <property type="match status" value="1"/>
</dbReference>
<comment type="pathway">
    <text evidence="4">Amino-acid biosynthesis; D-alanine biosynthesis; D-alanine from L-alanine: step 1/1.</text>
</comment>
<feature type="binding site" evidence="4 6">
    <location>
        <position position="323"/>
    </location>
    <ligand>
        <name>substrate</name>
    </ligand>
</feature>
<dbReference type="HAMAP" id="MF_01201">
    <property type="entry name" value="Ala_racemase"/>
    <property type="match status" value="1"/>
</dbReference>
<feature type="binding site" evidence="4 6">
    <location>
        <position position="144"/>
    </location>
    <ligand>
        <name>substrate</name>
    </ligand>
</feature>
<feature type="modified residue" description="N6-(pyridoxal phosphate)lysine" evidence="4 5">
    <location>
        <position position="46"/>
    </location>
</feature>
<dbReference type="Gene3D" id="2.40.37.10">
    <property type="entry name" value="Lyase, Ornithine Decarboxylase, Chain A, domain 1"/>
    <property type="match status" value="1"/>
</dbReference>
<dbReference type="Proteomes" id="UP000002007">
    <property type="component" value="Chromosome"/>
</dbReference>
<dbReference type="InterPro" id="IPR029066">
    <property type="entry name" value="PLP-binding_barrel"/>
</dbReference>
<dbReference type="InterPro" id="IPR009006">
    <property type="entry name" value="Ala_racemase/Decarboxylase_C"/>
</dbReference>
<dbReference type="SMART" id="SM01005">
    <property type="entry name" value="Ala_racemase_C"/>
    <property type="match status" value="1"/>
</dbReference>
<dbReference type="GO" id="GO:0005829">
    <property type="term" value="C:cytosol"/>
    <property type="evidence" value="ECO:0007669"/>
    <property type="project" value="TreeGrafter"/>
</dbReference>
<evidence type="ECO:0000313" key="9">
    <source>
        <dbReference type="Proteomes" id="UP000002007"/>
    </source>
</evidence>
<keyword evidence="3 4" id="KW-0413">Isomerase</keyword>
<feature type="domain" description="Alanine racemase C-terminal" evidence="7">
    <location>
        <begin position="255"/>
        <end position="381"/>
    </location>
</feature>
<evidence type="ECO:0000256" key="6">
    <source>
        <dbReference type="PIRSR" id="PIRSR600821-52"/>
    </source>
</evidence>
<name>A9WQG7_RENSM</name>
<feature type="active site" description="Proton acceptor; specific for L-alanine" evidence="4">
    <location>
        <position position="276"/>
    </location>
</feature>
<dbReference type="EMBL" id="CP000910">
    <property type="protein sequence ID" value="ABY22617.1"/>
    <property type="molecule type" value="Genomic_DNA"/>
</dbReference>
<proteinExistence type="inferred from homology"/>
<evidence type="ECO:0000313" key="8">
    <source>
        <dbReference type="EMBL" id="ABY22617.1"/>
    </source>
</evidence>
<gene>
    <name evidence="8" type="ordered locus">RSal33209_0874</name>
</gene>
<dbReference type="SUPFAM" id="SSF51419">
    <property type="entry name" value="PLP-binding barrel"/>
    <property type="match status" value="1"/>
</dbReference>
<feature type="active site" description="Proton acceptor; specific for D-alanine" evidence="4">
    <location>
        <position position="46"/>
    </location>
</feature>
<dbReference type="RefSeq" id="WP_012244312.1">
    <property type="nucleotide sequence ID" value="NC_010168.1"/>
</dbReference>
<comment type="cofactor">
    <cofactor evidence="1 4 5">
        <name>pyridoxal 5'-phosphate</name>
        <dbReference type="ChEBI" id="CHEBI:597326"/>
    </cofactor>
</comment>
<dbReference type="CDD" id="cd00430">
    <property type="entry name" value="PLPDE_III_AR"/>
    <property type="match status" value="1"/>
</dbReference>
<comment type="catalytic activity">
    <reaction evidence="4">
        <text>L-alanine = D-alanine</text>
        <dbReference type="Rhea" id="RHEA:20249"/>
        <dbReference type="ChEBI" id="CHEBI:57416"/>
        <dbReference type="ChEBI" id="CHEBI:57972"/>
        <dbReference type="EC" id="5.1.1.1"/>
    </reaction>
</comment>
<reference evidence="9" key="1">
    <citation type="journal article" date="2008" name="J. Bacteriol.">
        <title>Genome sequence of the fish pathogen Renibacterium salmoninarum suggests reductive evolution away from an environmental Arthrobacter ancestor.</title>
        <authorList>
            <person name="Wiens G.D."/>
            <person name="Rockey D.D."/>
            <person name="Wu Z."/>
            <person name="Chang J."/>
            <person name="Levy R."/>
            <person name="Crane S."/>
            <person name="Chen D.S."/>
            <person name="Capri G.R."/>
            <person name="Burnett J.R."/>
            <person name="Sudheesh P.S."/>
            <person name="Schipma M.J."/>
            <person name="Burd H."/>
            <person name="Bhattacharyya A."/>
            <person name="Rhodes L.D."/>
            <person name="Kaul R."/>
            <person name="Strom M.S."/>
        </authorList>
    </citation>
    <scope>NUCLEOTIDE SEQUENCE [LARGE SCALE GENOMIC DNA]</scope>
    <source>
        <strain evidence="9">ATCC 33209 / DSM 20767 / JCM 11484 / NBRC 15589 / NCIMB 2235</strain>
    </source>
</reference>
<dbReference type="STRING" id="288705.RSal33209_0874"/>
<accession>A9WQG7</accession>
<evidence type="ECO:0000256" key="1">
    <source>
        <dbReference type="ARBA" id="ARBA00001933"/>
    </source>
</evidence>
<dbReference type="EC" id="5.1.1.1" evidence="4"/>
<dbReference type="UniPathway" id="UPA00042">
    <property type="reaction ID" value="UER00497"/>
</dbReference>
<dbReference type="PRINTS" id="PR00992">
    <property type="entry name" value="ALARACEMASE"/>
</dbReference>
<dbReference type="SUPFAM" id="SSF50621">
    <property type="entry name" value="Alanine racemase C-terminal domain-like"/>
    <property type="match status" value="1"/>
</dbReference>
<dbReference type="GO" id="GO:0008784">
    <property type="term" value="F:alanine racemase activity"/>
    <property type="evidence" value="ECO:0007669"/>
    <property type="project" value="UniProtKB-UniRule"/>
</dbReference>
<protein>
    <recommendedName>
        <fullName evidence="4">Alanine racemase</fullName>
        <ecNumber evidence="4">5.1.1.1</ecNumber>
    </recommendedName>
</protein>
<keyword evidence="9" id="KW-1185">Reference proteome</keyword>
<keyword evidence="2 4" id="KW-0663">Pyridoxal phosphate</keyword>
<dbReference type="GO" id="GO:0030632">
    <property type="term" value="P:D-alanine biosynthetic process"/>
    <property type="evidence" value="ECO:0007669"/>
    <property type="project" value="UniProtKB-UniRule"/>
</dbReference>
<dbReference type="PANTHER" id="PTHR30511:SF0">
    <property type="entry name" value="ALANINE RACEMASE, CATABOLIC-RELATED"/>
    <property type="match status" value="1"/>
</dbReference>
<dbReference type="Pfam" id="PF00842">
    <property type="entry name" value="Ala_racemase_C"/>
    <property type="match status" value="1"/>
</dbReference>
<evidence type="ECO:0000256" key="3">
    <source>
        <dbReference type="ARBA" id="ARBA00023235"/>
    </source>
</evidence>
<evidence type="ECO:0000256" key="4">
    <source>
        <dbReference type="HAMAP-Rule" id="MF_01201"/>
    </source>
</evidence>
<dbReference type="GO" id="GO:0030170">
    <property type="term" value="F:pyridoxal phosphate binding"/>
    <property type="evidence" value="ECO:0007669"/>
    <property type="project" value="UniProtKB-UniRule"/>
</dbReference>
<evidence type="ECO:0000259" key="7">
    <source>
        <dbReference type="SMART" id="SM01005"/>
    </source>
</evidence>
<dbReference type="GO" id="GO:0009252">
    <property type="term" value="P:peptidoglycan biosynthetic process"/>
    <property type="evidence" value="ECO:0007669"/>
    <property type="project" value="TreeGrafter"/>
</dbReference>
<dbReference type="NCBIfam" id="TIGR00492">
    <property type="entry name" value="alr"/>
    <property type="match status" value="1"/>
</dbReference>
<evidence type="ECO:0000256" key="2">
    <source>
        <dbReference type="ARBA" id="ARBA00022898"/>
    </source>
</evidence>
<dbReference type="Gene3D" id="3.20.20.10">
    <property type="entry name" value="Alanine racemase"/>
    <property type="match status" value="1"/>
</dbReference>
<sequence>MNGIPSTARVQHDLATATVDLGIIESNVRFLKSLPDAERELIAIVKADAFGHGMIPISHAMLRAGADWLGVAHLSEAMELREAGITAPIFAWLATLDTDYHPGIEANIDLSISSRLDAVRIAEAASSVGMSAKVHLKIDTGLHRAGSPVELWPQLLAEISSADWAKSLHVAGIWSHLSDPGEAEGKANGIQYQAFTEAVAVAASFGIKPEYLHLSSSASVGRFGKASPGTAQLNLSRAGAGLYGIDDRGVGVKPAMTLESRIMQFRRVPAGSAVSYGGDWVSDRATNLALVPLGYADGIPRCIKGASVFCRGQRLPIVGRIAMDQFVVDTGDLQLEVGDQVLIFGTGELGEPTALEWAQWAGTIEHEIYTGLGPRVARRYLNDKN</sequence>
<dbReference type="eggNOG" id="COG0787">
    <property type="taxonomic scope" value="Bacteria"/>
</dbReference>
<dbReference type="AlphaFoldDB" id="A9WQG7"/>